<feature type="non-terminal residue" evidence="1">
    <location>
        <position position="74"/>
    </location>
</feature>
<sequence length="74" mass="8421">MPTLQRHITTPISQTTSAVSLSTVMLLPTNTTEDISNYNHGEDINIDFFENMMSDRNEEIISERSSSDEEDQIE</sequence>
<dbReference type="EMBL" id="LLXI01002634">
    <property type="protein sequence ID" value="PKY57654.1"/>
    <property type="molecule type" value="Genomic_DNA"/>
</dbReference>
<gene>
    <name evidence="1" type="ORF">RhiirA4_478855</name>
</gene>
<dbReference type="AlphaFoldDB" id="A0A2I1HFK7"/>
<reference evidence="1 2" key="1">
    <citation type="submission" date="2015-10" db="EMBL/GenBank/DDBJ databases">
        <title>Genome analyses suggest a sexual origin of heterokaryosis in a supposedly ancient asexual fungus.</title>
        <authorList>
            <person name="Ropars J."/>
            <person name="Sedzielewska K."/>
            <person name="Noel J."/>
            <person name="Charron P."/>
            <person name="Farinelli L."/>
            <person name="Marton T."/>
            <person name="Kruger M."/>
            <person name="Pelin A."/>
            <person name="Brachmann A."/>
            <person name="Corradi N."/>
        </authorList>
    </citation>
    <scope>NUCLEOTIDE SEQUENCE [LARGE SCALE GENOMIC DNA]</scope>
    <source>
        <strain evidence="1 2">A4</strain>
    </source>
</reference>
<evidence type="ECO:0000313" key="1">
    <source>
        <dbReference type="EMBL" id="PKY57654.1"/>
    </source>
</evidence>
<name>A0A2I1HFK7_9GLOM</name>
<evidence type="ECO:0000313" key="2">
    <source>
        <dbReference type="Proteomes" id="UP000234323"/>
    </source>
</evidence>
<comment type="caution">
    <text evidence="1">The sequence shown here is derived from an EMBL/GenBank/DDBJ whole genome shotgun (WGS) entry which is preliminary data.</text>
</comment>
<proteinExistence type="predicted"/>
<dbReference type="Proteomes" id="UP000234323">
    <property type="component" value="Unassembled WGS sequence"/>
</dbReference>
<organism evidence="1 2">
    <name type="scientific">Rhizophagus irregularis</name>
    <dbReference type="NCBI Taxonomy" id="588596"/>
    <lineage>
        <taxon>Eukaryota</taxon>
        <taxon>Fungi</taxon>
        <taxon>Fungi incertae sedis</taxon>
        <taxon>Mucoromycota</taxon>
        <taxon>Glomeromycotina</taxon>
        <taxon>Glomeromycetes</taxon>
        <taxon>Glomerales</taxon>
        <taxon>Glomeraceae</taxon>
        <taxon>Rhizophagus</taxon>
    </lineage>
</organism>
<protein>
    <submittedName>
        <fullName evidence="1">Uncharacterized protein</fullName>
    </submittedName>
</protein>
<keyword evidence="2" id="KW-1185">Reference proteome</keyword>
<accession>A0A2I1HFK7</accession>